<evidence type="ECO:0000256" key="6">
    <source>
        <dbReference type="SAM" id="Coils"/>
    </source>
</evidence>
<gene>
    <name evidence="5" type="primary">frr</name>
    <name evidence="8" type="ORF">GTO87_03970</name>
</gene>
<evidence type="ECO:0000259" key="7">
    <source>
        <dbReference type="Pfam" id="PF01765"/>
    </source>
</evidence>
<dbReference type="NCBIfam" id="TIGR00496">
    <property type="entry name" value="frr"/>
    <property type="match status" value="1"/>
</dbReference>
<accession>A0A7H9EJL2</accession>
<dbReference type="SUPFAM" id="SSF55194">
    <property type="entry name" value="Ribosome recycling factor, RRF"/>
    <property type="match status" value="1"/>
</dbReference>
<dbReference type="EMBL" id="CP047418">
    <property type="protein sequence ID" value="QLL77834.1"/>
    <property type="molecule type" value="Genomic_DNA"/>
</dbReference>
<dbReference type="GO" id="GO:0043023">
    <property type="term" value="F:ribosomal large subunit binding"/>
    <property type="evidence" value="ECO:0007669"/>
    <property type="project" value="TreeGrafter"/>
</dbReference>
<dbReference type="Gene3D" id="1.10.132.20">
    <property type="entry name" value="Ribosome-recycling factor"/>
    <property type="match status" value="1"/>
</dbReference>
<dbReference type="HAMAP" id="MF_00040">
    <property type="entry name" value="RRF"/>
    <property type="match status" value="1"/>
</dbReference>
<dbReference type="CDD" id="cd00520">
    <property type="entry name" value="RRF"/>
    <property type="match status" value="1"/>
</dbReference>
<reference evidence="8 9" key="1">
    <citation type="submission" date="2020-01" db="EMBL/GenBank/DDBJ databases">
        <title>Complete and circular genome sequences of six lactobacillus isolates from horses.</title>
        <authorList>
            <person name="Hassan H.M."/>
        </authorList>
    </citation>
    <scope>NUCLEOTIDE SEQUENCE [LARGE SCALE GENOMIC DNA]</scope>
    <source>
        <strain evidence="8 9">1A</strain>
    </source>
</reference>
<evidence type="ECO:0000256" key="5">
    <source>
        <dbReference type="HAMAP-Rule" id="MF_00040"/>
    </source>
</evidence>
<keyword evidence="6" id="KW-0175">Coiled coil</keyword>
<evidence type="ECO:0000256" key="3">
    <source>
        <dbReference type="ARBA" id="ARBA00022490"/>
    </source>
</evidence>
<dbReference type="GO" id="GO:0006415">
    <property type="term" value="P:translational termination"/>
    <property type="evidence" value="ECO:0007669"/>
    <property type="project" value="UniProtKB-UniRule"/>
</dbReference>
<organism evidence="8 9">
    <name type="scientific">Ligilactobacillus saerimneri</name>
    <dbReference type="NCBI Taxonomy" id="228229"/>
    <lineage>
        <taxon>Bacteria</taxon>
        <taxon>Bacillati</taxon>
        <taxon>Bacillota</taxon>
        <taxon>Bacilli</taxon>
        <taxon>Lactobacillales</taxon>
        <taxon>Lactobacillaceae</taxon>
        <taxon>Ligilactobacillus</taxon>
    </lineage>
</organism>
<dbReference type="FunFam" id="1.10.132.20:FF:000001">
    <property type="entry name" value="Ribosome-recycling factor"/>
    <property type="match status" value="1"/>
</dbReference>
<keyword evidence="4 5" id="KW-0648">Protein biosynthesis</keyword>
<comment type="function">
    <text evidence="5">Responsible for the release of ribosomes from messenger RNA at the termination of protein biosynthesis. May increase the efficiency of translation by recycling ribosomes from one round of translation to another.</text>
</comment>
<dbReference type="PANTHER" id="PTHR20982">
    <property type="entry name" value="RIBOSOME RECYCLING FACTOR"/>
    <property type="match status" value="1"/>
</dbReference>
<dbReference type="AlphaFoldDB" id="A0A7H9EJL2"/>
<dbReference type="InterPro" id="IPR002661">
    <property type="entry name" value="Ribosome_recyc_fac"/>
</dbReference>
<dbReference type="Proteomes" id="UP000510886">
    <property type="component" value="Chromosome"/>
</dbReference>
<evidence type="ECO:0000256" key="4">
    <source>
        <dbReference type="ARBA" id="ARBA00022917"/>
    </source>
</evidence>
<dbReference type="PANTHER" id="PTHR20982:SF3">
    <property type="entry name" value="MITOCHONDRIAL RIBOSOME RECYCLING FACTOR PSEUDO 1"/>
    <property type="match status" value="1"/>
</dbReference>
<evidence type="ECO:0000256" key="2">
    <source>
        <dbReference type="ARBA" id="ARBA00005912"/>
    </source>
</evidence>
<dbReference type="GeneID" id="89599577"/>
<comment type="subcellular location">
    <subcellularLocation>
        <location evidence="1 5">Cytoplasm</location>
    </subcellularLocation>
</comment>
<dbReference type="InterPro" id="IPR023584">
    <property type="entry name" value="Ribosome_recyc_fac_dom"/>
</dbReference>
<dbReference type="RefSeq" id="WP_009554672.1">
    <property type="nucleotide sequence ID" value="NZ_CALVCX010000108.1"/>
</dbReference>
<evidence type="ECO:0000313" key="8">
    <source>
        <dbReference type="EMBL" id="QLL77834.1"/>
    </source>
</evidence>
<evidence type="ECO:0000313" key="9">
    <source>
        <dbReference type="Proteomes" id="UP000510886"/>
    </source>
</evidence>
<protein>
    <recommendedName>
        <fullName evidence="5">Ribosome-recycling factor</fullName>
        <shortName evidence="5">RRF</shortName>
    </recommendedName>
    <alternativeName>
        <fullName evidence="5">Ribosome-releasing factor</fullName>
    </alternativeName>
</protein>
<feature type="domain" description="Ribosome recycling factor" evidence="7">
    <location>
        <begin position="22"/>
        <end position="185"/>
    </location>
</feature>
<sequence>MQVNDPMIKENQERMAKTEDALRRELGKIRAGRANASLLNQVMVNYYGAPTPLNQMAQITVPEARVLLVNPYDKSSLKDVEHALLAANLGISPANDGDVIRLVIPQLTEERRKEIAKEVKAKAEEAKVAIRNIRRDIMDALKKSEKDGELTEDDLHDLEDVAQKVTDQSIKNIDAIRAEKEKEILEG</sequence>
<dbReference type="GO" id="GO:0005737">
    <property type="term" value="C:cytoplasm"/>
    <property type="evidence" value="ECO:0007669"/>
    <property type="project" value="UniProtKB-SubCell"/>
</dbReference>
<dbReference type="Gene3D" id="3.30.1360.40">
    <property type="match status" value="1"/>
</dbReference>
<proteinExistence type="inferred from homology"/>
<dbReference type="Pfam" id="PF01765">
    <property type="entry name" value="RRF"/>
    <property type="match status" value="1"/>
</dbReference>
<name>A0A7H9EJL2_9LACO</name>
<keyword evidence="3 5" id="KW-0963">Cytoplasm</keyword>
<comment type="similarity">
    <text evidence="2 5">Belongs to the RRF family.</text>
</comment>
<feature type="coiled-coil region" evidence="6">
    <location>
        <begin position="116"/>
        <end position="143"/>
    </location>
</feature>
<dbReference type="FunFam" id="3.30.1360.40:FF:000001">
    <property type="entry name" value="Ribosome-recycling factor"/>
    <property type="match status" value="1"/>
</dbReference>
<dbReference type="KEGG" id="lsw:GTO87_03970"/>
<evidence type="ECO:0000256" key="1">
    <source>
        <dbReference type="ARBA" id="ARBA00004496"/>
    </source>
</evidence>
<dbReference type="InterPro" id="IPR036191">
    <property type="entry name" value="RRF_sf"/>
</dbReference>